<sequence>MFLNQVVTNYSVDKEFDPERINLFYNEIDFDAMKDEEYYWVTKTYELEEGFFPLNDERVSFYKSL</sequence>
<accession>A0A140NJD9</accession>
<evidence type="ECO:0000313" key="1">
    <source>
        <dbReference type="EMBL" id="AFH92983.1"/>
    </source>
</evidence>
<dbReference type="AlphaFoldDB" id="A0A140NJD9"/>
<dbReference type="PATRIC" id="fig|1157951.4.peg.1099"/>
<dbReference type="EMBL" id="CP003488">
    <property type="protein sequence ID" value="AFH92983.1"/>
    <property type="molecule type" value="Genomic_DNA"/>
</dbReference>
<proteinExistence type="predicted"/>
<evidence type="ECO:0000313" key="2">
    <source>
        <dbReference type="Proteomes" id="UP000005012"/>
    </source>
</evidence>
<organism evidence="1 2">
    <name type="scientific">Providencia stuartii (strain MRSN 2154)</name>
    <dbReference type="NCBI Taxonomy" id="1157951"/>
    <lineage>
        <taxon>Bacteria</taxon>
        <taxon>Pseudomonadati</taxon>
        <taxon>Pseudomonadota</taxon>
        <taxon>Gammaproteobacteria</taxon>
        <taxon>Enterobacterales</taxon>
        <taxon>Morganellaceae</taxon>
        <taxon>Providencia</taxon>
    </lineage>
</organism>
<dbReference type="HOGENOM" id="CLU_2846371_0_0_6"/>
<gene>
    <name evidence="1" type="ordered locus">S70_05535</name>
</gene>
<name>A0A140NJD9_PROSM</name>
<reference evidence="2" key="2">
    <citation type="submission" date="2012-04" db="EMBL/GenBank/DDBJ databases">
        <title>Complete genome sequence of Providencia stuartii clinical isolate MRSN 2154.</title>
        <authorList>
            <person name="Clifford R.J."/>
            <person name="Hang J."/>
            <person name="Riley M.C."/>
            <person name="Onmus-Leone F."/>
            <person name="Kuschner R.A."/>
            <person name="Lesho E.P."/>
            <person name="Waterman P.E."/>
        </authorList>
    </citation>
    <scope>NUCLEOTIDE SEQUENCE [LARGE SCALE GENOMIC DNA]</scope>
    <source>
        <strain evidence="2">MRSN 2154</strain>
    </source>
</reference>
<dbReference type="Proteomes" id="UP000005012">
    <property type="component" value="Chromosome"/>
</dbReference>
<protein>
    <submittedName>
        <fullName evidence="1">Uncharacterized protein</fullName>
    </submittedName>
</protein>
<reference evidence="1 2" key="1">
    <citation type="journal article" date="2012" name="J. Bacteriol.">
        <title>Complete Genome Sequence of Providencia stuartii Clinical Isolate MRSN 2154.</title>
        <authorList>
            <person name="Clifford R.J."/>
            <person name="Hang J."/>
            <person name="Riley M.C."/>
            <person name="Onmus-Leone F."/>
            <person name="Kuschner R.A."/>
            <person name="Lesho E.P."/>
            <person name="Waterman P.E."/>
        </authorList>
    </citation>
    <scope>NUCLEOTIDE SEQUENCE [LARGE SCALE GENOMIC DNA]</scope>
    <source>
        <strain evidence="1 2">MRSN 2154</strain>
    </source>
</reference>
<dbReference type="KEGG" id="psi:S70_05535"/>